<evidence type="ECO:0000256" key="15">
    <source>
        <dbReference type="ARBA" id="ARBA00023328"/>
    </source>
</evidence>
<evidence type="ECO:0000256" key="8">
    <source>
        <dbReference type="ARBA" id="ARBA00022701"/>
    </source>
</evidence>
<dbReference type="VEuPathDB" id="FungiDB:MSYG_2112"/>
<dbReference type="OrthoDB" id="2443965at2759"/>
<dbReference type="InterPro" id="IPR013965">
    <property type="entry name" value="DASH_Dad3"/>
</dbReference>
<feature type="region of interest" description="Disordered" evidence="18">
    <location>
        <begin position="127"/>
        <end position="147"/>
    </location>
</feature>
<comment type="similarity">
    <text evidence="4">Belongs to the DASH complex DAD3 family.</text>
</comment>
<dbReference type="PANTHER" id="PTHR28017:SF1">
    <property type="entry name" value="DASH COMPLEX SUBUNIT DAD3"/>
    <property type="match status" value="1"/>
</dbReference>
<proteinExistence type="inferred from homology"/>
<dbReference type="GO" id="GO:0008608">
    <property type="term" value="P:attachment of spindle microtubules to kinetochore"/>
    <property type="evidence" value="ECO:0007669"/>
    <property type="project" value="InterPro"/>
</dbReference>
<evidence type="ECO:0000256" key="3">
    <source>
        <dbReference type="ARBA" id="ARBA00004629"/>
    </source>
</evidence>
<dbReference type="AlphaFoldDB" id="A0A1M8A5K8"/>
<dbReference type="GO" id="GO:0072686">
    <property type="term" value="C:mitotic spindle"/>
    <property type="evidence" value="ECO:0007669"/>
    <property type="project" value="InterPro"/>
</dbReference>
<evidence type="ECO:0000256" key="1">
    <source>
        <dbReference type="ARBA" id="ARBA00004123"/>
    </source>
</evidence>
<organism evidence="19 20">
    <name type="scientific">Malassezia sympodialis (strain ATCC 42132)</name>
    <name type="common">Atopic eczema-associated yeast</name>
    <dbReference type="NCBI Taxonomy" id="1230383"/>
    <lineage>
        <taxon>Eukaryota</taxon>
        <taxon>Fungi</taxon>
        <taxon>Dikarya</taxon>
        <taxon>Basidiomycota</taxon>
        <taxon>Ustilaginomycotina</taxon>
        <taxon>Malasseziomycetes</taxon>
        <taxon>Malasseziales</taxon>
        <taxon>Malasseziaceae</taxon>
        <taxon>Malassezia</taxon>
    </lineage>
</organism>
<evidence type="ECO:0000256" key="16">
    <source>
        <dbReference type="ARBA" id="ARBA00044179"/>
    </source>
</evidence>
<evidence type="ECO:0000256" key="10">
    <source>
        <dbReference type="ARBA" id="ARBA00022829"/>
    </source>
</evidence>
<dbReference type="EMBL" id="LT671823">
    <property type="protein sequence ID" value="SHO77770.1"/>
    <property type="molecule type" value="Genomic_DNA"/>
</dbReference>
<dbReference type="Pfam" id="PF08656">
    <property type="entry name" value="DASH_Dad3"/>
    <property type="match status" value="1"/>
</dbReference>
<gene>
    <name evidence="19" type="ORF">MSYG_2112</name>
</gene>
<dbReference type="GO" id="GO:0051010">
    <property type="term" value="F:microtubule plus-end binding"/>
    <property type="evidence" value="ECO:0007669"/>
    <property type="project" value="TreeGrafter"/>
</dbReference>
<evidence type="ECO:0000256" key="5">
    <source>
        <dbReference type="ARBA" id="ARBA00022454"/>
    </source>
</evidence>
<keyword evidence="9" id="KW-0498">Mitosis</keyword>
<name>A0A1M8A5K8_MALS4</name>
<evidence type="ECO:0000256" key="9">
    <source>
        <dbReference type="ARBA" id="ARBA00022776"/>
    </source>
</evidence>
<dbReference type="GO" id="GO:0005874">
    <property type="term" value="C:microtubule"/>
    <property type="evidence" value="ECO:0007669"/>
    <property type="project" value="UniProtKB-KW"/>
</dbReference>
<evidence type="ECO:0000256" key="2">
    <source>
        <dbReference type="ARBA" id="ARBA00004186"/>
    </source>
</evidence>
<keyword evidence="8" id="KW-0493">Microtubule</keyword>
<dbReference type="GO" id="GO:0051301">
    <property type="term" value="P:cell division"/>
    <property type="evidence" value="ECO:0007669"/>
    <property type="project" value="UniProtKB-KW"/>
</dbReference>
<keyword evidence="7" id="KW-0132">Cell division</keyword>
<reference evidence="20" key="1">
    <citation type="journal article" date="2017" name="Nucleic Acids Res.">
        <title>Proteogenomics produces comprehensive and highly accurate protein-coding gene annotation in a complete genome assembly of Malassezia sympodialis.</title>
        <authorList>
            <person name="Zhu Y."/>
            <person name="Engstroem P.G."/>
            <person name="Tellgren-Roth C."/>
            <person name="Baudo C.D."/>
            <person name="Kennell J.C."/>
            <person name="Sun S."/>
            <person name="Billmyre R.B."/>
            <person name="Schroeder M.S."/>
            <person name="Andersson A."/>
            <person name="Holm T."/>
            <person name="Sigurgeirsson B."/>
            <person name="Wu G."/>
            <person name="Sankaranarayanan S.R."/>
            <person name="Siddharthan R."/>
            <person name="Sanyal K."/>
            <person name="Lundeberg J."/>
            <person name="Nystedt B."/>
            <person name="Boekhout T."/>
            <person name="Dawson T.L. Jr."/>
            <person name="Heitman J."/>
            <person name="Scheynius A."/>
            <person name="Lehtioe J."/>
        </authorList>
    </citation>
    <scope>NUCLEOTIDE SEQUENCE [LARGE SCALE GENOMIC DNA]</scope>
    <source>
        <strain evidence="20">ATCC 42132</strain>
    </source>
</reference>
<keyword evidence="10" id="KW-0159">Chromosome partition</keyword>
<feature type="region of interest" description="Disordered" evidence="18">
    <location>
        <begin position="1"/>
        <end position="25"/>
    </location>
</feature>
<comment type="subcellular location">
    <subcellularLocation>
        <location evidence="3">Chromosome</location>
        <location evidence="3">Centromere</location>
        <location evidence="3">Kinetochore</location>
    </subcellularLocation>
    <subcellularLocation>
        <location evidence="2">Cytoplasm</location>
        <location evidence="2">Cytoskeleton</location>
        <location evidence="2">Spindle</location>
    </subcellularLocation>
    <subcellularLocation>
        <location evidence="1">Nucleus</location>
    </subcellularLocation>
</comment>
<evidence type="ECO:0000256" key="18">
    <source>
        <dbReference type="SAM" id="MobiDB-lite"/>
    </source>
</evidence>
<evidence type="ECO:0000256" key="13">
    <source>
        <dbReference type="ARBA" id="ARBA00023242"/>
    </source>
</evidence>
<evidence type="ECO:0000313" key="20">
    <source>
        <dbReference type="Proteomes" id="UP000186303"/>
    </source>
</evidence>
<keyword evidence="15" id="KW-0137">Centromere</keyword>
<keyword evidence="13" id="KW-0539">Nucleus</keyword>
<evidence type="ECO:0000256" key="12">
    <source>
        <dbReference type="ARBA" id="ARBA00023212"/>
    </source>
</evidence>
<keyword evidence="12" id="KW-0206">Cytoskeleton</keyword>
<sequence>MSTRSDATTRDAGATAAVSAPAAEQQAPAFQNPYEGHRALSRGEQELLGEYARLAATVHRVAALSVQLSNSTHHANTLRELRAIERKMGLVLTLFKASVWAIVMQQTDMEEAEMDEQMGAPFEPLMETSEEGWDESQLRASGRGEEA</sequence>
<evidence type="ECO:0000256" key="7">
    <source>
        <dbReference type="ARBA" id="ARBA00022618"/>
    </source>
</evidence>
<keyword evidence="6" id="KW-0963">Cytoplasm</keyword>
<dbReference type="STRING" id="1230383.A0A1M8A5K8"/>
<evidence type="ECO:0000256" key="11">
    <source>
        <dbReference type="ARBA" id="ARBA00022838"/>
    </source>
</evidence>
<dbReference type="PANTHER" id="PTHR28017">
    <property type="entry name" value="DASH COMPLEX SUBUNIT DAD3"/>
    <property type="match status" value="1"/>
</dbReference>
<dbReference type="GO" id="GO:0042729">
    <property type="term" value="C:DASH complex"/>
    <property type="evidence" value="ECO:0007669"/>
    <property type="project" value="InterPro"/>
</dbReference>
<keyword evidence="5" id="KW-0158">Chromosome</keyword>
<evidence type="ECO:0000256" key="14">
    <source>
        <dbReference type="ARBA" id="ARBA00023306"/>
    </source>
</evidence>
<accession>A0A1M8A5K8</accession>
<protein>
    <recommendedName>
        <fullName evidence="16">DASH complex subunit DAD3</fullName>
    </recommendedName>
    <alternativeName>
        <fullName evidence="17">Outer kinetochore protein DAD3</fullName>
    </alternativeName>
</protein>
<evidence type="ECO:0000313" key="19">
    <source>
        <dbReference type="EMBL" id="SHO77770.1"/>
    </source>
</evidence>
<evidence type="ECO:0000256" key="6">
    <source>
        <dbReference type="ARBA" id="ARBA00022490"/>
    </source>
</evidence>
<dbReference type="OMA" id="THHANTL"/>
<keyword evidence="14" id="KW-0131">Cell cycle</keyword>
<keyword evidence="20" id="KW-1185">Reference proteome</keyword>
<evidence type="ECO:0000256" key="17">
    <source>
        <dbReference type="ARBA" id="ARBA00044305"/>
    </source>
</evidence>
<keyword evidence="11" id="KW-0995">Kinetochore</keyword>
<evidence type="ECO:0000256" key="4">
    <source>
        <dbReference type="ARBA" id="ARBA00006277"/>
    </source>
</evidence>
<dbReference type="Proteomes" id="UP000186303">
    <property type="component" value="Chromosome 3"/>
</dbReference>